<feature type="non-terminal residue" evidence="2">
    <location>
        <position position="303"/>
    </location>
</feature>
<dbReference type="PROSITE" id="PS00108">
    <property type="entry name" value="PROTEIN_KINASE_ST"/>
    <property type="match status" value="1"/>
</dbReference>
<dbReference type="Gene3D" id="1.10.510.10">
    <property type="entry name" value="Transferase(Phosphotransferase) domain 1"/>
    <property type="match status" value="1"/>
</dbReference>
<dbReference type="PANTHER" id="PTHR44329">
    <property type="entry name" value="SERINE/THREONINE-PROTEIN KINASE TNNI3K-RELATED"/>
    <property type="match status" value="1"/>
</dbReference>
<feature type="domain" description="Protein kinase" evidence="1">
    <location>
        <begin position="38"/>
        <end position="303"/>
    </location>
</feature>
<dbReference type="InterPro" id="IPR000719">
    <property type="entry name" value="Prot_kinase_dom"/>
</dbReference>
<accession>A0AAD7EMR2</accession>
<keyword evidence="2" id="KW-0808">Transferase</keyword>
<dbReference type="EMBL" id="JARIHO010000030">
    <property type="protein sequence ID" value="KAJ7336751.1"/>
    <property type="molecule type" value="Genomic_DNA"/>
</dbReference>
<dbReference type="InterPro" id="IPR051681">
    <property type="entry name" value="Ser/Thr_Kinases-Pseudokinases"/>
</dbReference>
<dbReference type="AlphaFoldDB" id="A0AAD7EMR2"/>
<dbReference type="InterPro" id="IPR001245">
    <property type="entry name" value="Ser-Thr/Tyr_kinase_cat_dom"/>
</dbReference>
<evidence type="ECO:0000313" key="2">
    <source>
        <dbReference type="EMBL" id="KAJ7336751.1"/>
    </source>
</evidence>
<dbReference type="InterPro" id="IPR008271">
    <property type="entry name" value="Ser/Thr_kinase_AS"/>
</dbReference>
<dbReference type="Pfam" id="PF07714">
    <property type="entry name" value="PK_Tyr_Ser-Thr"/>
    <property type="match status" value="1"/>
</dbReference>
<evidence type="ECO:0000259" key="1">
    <source>
        <dbReference type="PROSITE" id="PS50011"/>
    </source>
</evidence>
<organism evidence="2 3">
    <name type="scientific">Mycena albidolilacea</name>
    <dbReference type="NCBI Taxonomy" id="1033008"/>
    <lineage>
        <taxon>Eukaryota</taxon>
        <taxon>Fungi</taxon>
        <taxon>Dikarya</taxon>
        <taxon>Basidiomycota</taxon>
        <taxon>Agaricomycotina</taxon>
        <taxon>Agaricomycetes</taxon>
        <taxon>Agaricomycetidae</taxon>
        <taxon>Agaricales</taxon>
        <taxon>Marasmiineae</taxon>
        <taxon>Mycenaceae</taxon>
        <taxon>Mycena</taxon>
    </lineage>
</organism>
<feature type="non-terminal residue" evidence="2">
    <location>
        <position position="1"/>
    </location>
</feature>
<dbReference type="SMART" id="SM00220">
    <property type="entry name" value="S_TKc"/>
    <property type="match status" value="1"/>
</dbReference>
<evidence type="ECO:0000313" key="3">
    <source>
        <dbReference type="Proteomes" id="UP001218218"/>
    </source>
</evidence>
<dbReference type="Proteomes" id="UP001218218">
    <property type="component" value="Unassembled WGS sequence"/>
</dbReference>
<proteinExistence type="predicted"/>
<name>A0AAD7EMR2_9AGAR</name>
<dbReference type="PIRSF" id="PIRSF000654">
    <property type="entry name" value="Integrin-linked_kinase"/>
    <property type="match status" value="1"/>
</dbReference>
<reference evidence="2" key="1">
    <citation type="submission" date="2023-03" db="EMBL/GenBank/DDBJ databases">
        <title>Massive genome expansion in bonnet fungi (Mycena s.s.) driven by repeated elements and novel gene families across ecological guilds.</title>
        <authorList>
            <consortium name="Lawrence Berkeley National Laboratory"/>
            <person name="Harder C.B."/>
            <person name="Miyauchi S."/>
            <person name="Viragh M."/>
            <person name="Kuo A."/>
            <person name="Thoen E."/>
            <person name="Andreopoulos B."/>
            <person name="Lu D."/>
            <person name="Skrede I."/>
            <person name="Drula E."/>
            <person name="Henrissat B."/>
            <person name="Morin E."/>
            <person name="Kohler A."/>
            <person name="Barry K."/>
            <person name="LaButti K."/>
            <person name="Morin E."/>
            <person name="Salamov A."/>
            <person name="Lipzen A."/>
            <person name="Mereny Z."/>
            <person name="Hegedus B."/>
            <person name="Baldrian P."/>
            <person name="Stursova M."/>
            <person name="Weitz H."/>
            <person name="Taylor A."/>
            <person name="Grigoriev I.V."/>
            <person name="Nagy L.G."/>
            <person name="Martin F."/>
            <person name="Kauserud H."/>
        </authorList>
    </citation>
    <scope>NUCLEOTIDE SEQUENCE</scope>
    <source>
        <strain evidence="2">CBHHK002</strain>
    </source>
</reference>
<sequence>AYRVDIGLSDRRLCKTRLHSLVHAHGVLPFSFHVCGLQMPLHPVSGGGFSDIYRGEFNKEAVCIKVLRIFTTEFQLNKLYKELAREVLIWKELSHPNVLPLLGIDLTARKLSCCLVFPWMKNGNVTAFLQRHPDFNKSSLVRDIANGLEYLHALDPPVVHGDIKGANILINDAGQACLAEFGLTLAMESQAFSTSSEGGTRGTLRWLAPEILDSSRKTDRQASLTKRDIYAFGCTILEIYTGGPPFPNLKDVEVVHHVVTKRERPEIPSSAVAQLKDLHALLKRCWHNNPRERPNATEISNVL</sequence>
<keyword evidence="3" id="KW-1185">Reference proteome</keyword>
<comment type="caution">
    <text evidence="2">The sequence shown here is derived from an EMBL/GenBank/DDBJ whole genome shotgun (WGS) entry which is preliminary data.</text>
</comment>
<dbReference type="SUPFAM" id="SSF56112">
    <property type="entry name" value="Protein kinase-like (PK-like)"/>
    <property type="match status" value="1"/>
</dbReference>
<dbReference type="InterPro" id="IPR011009">
    <property type="entry name" value="Kinase-like_dom_sf"/>
</dbReference>
<dbReference type="GO" id="GO:0005524">
    <property type="term" value="F:ATP binding"/>
    <property type="evidence" value="ECO:0007669"/>
    <property type="project" value="InterPro"/>
</dbReference>
<dbReference type="GO" id="GO:0004674">
    <property type="term" value="F:protein serine/threonine kinase activity"/>
    <property type="evidence" value="ECO:0007669"/>
    <property type="project" value="TreeGrafter"/>
</dbReference>
<dbReference type="PROSITE" id="PS50011">
    <property type="entry name" value="PROTEIN_KINASE_DOM"/>
    <property type="match status" value="1"/>
</dbReference>
<gene>
    <name evidence="2" type="ORF">DFH08DRAFT_635746</name>
</gene>
<protein>
    <submittedName>
        <fullName evidence="2">Kinase-like domain-containing protein</fullName>
    </submittedName>
</protein>
<keyword evidence="2" id="KW-0418">Kinase</keyword>